<proteinExistence type="predicted"/>
<evidence type="ECO:0000313" key="3">
    <source>
        <dbReference type="EMBL" id="MDT0683400.1"/>
    </source>
</evidence>
<organism evidence="3 4">
    <name type="scientific">Tropicimonas omnivorans</name>
    <dbReference type="NCBI Taxonomy" id="3075590"/>
    <lineage>
        <taxon>Bacteria</taxon>
        <taxon>Pseudomonadati</taxon>
        <taxon>Pseudomonadota</taxon>
        <taxon>Alphaproteobacteria</taxon>
        <taxon>Rhodobacterales</taxon>
        <taxon>Roseobacteraceae</taxon>
        <taxon>Tropicimonas</taxon>
    </lineage>
</organism>
<keyword evidence="2" id="KW-1133">Transmembrane helix</keyword>
<comment type="caution">
    <text evidence="3">The sequence shown here is derived from an EMBL/GenBank/DDBJ whole genome shotgun (WGS) entry which is preliminary data.</text>
</comment>
<reference evidence="3 4" key="1">
    <citation type="submission" date="2023-09" db="EMBL/GenBank/DDBJ databases">
        <authorList>
            <person name="Rey-Velasco X."/>
        </authorList>
    </citation>
    <scope>NUCLEOTIDE SEQUENCE [LARGE SCALE GENOMIC DNA]</scope>
    <source>
        <strain evidence="3 4">F158</strain>
    </source>
</reference>
<keyword evidence="2" id="KW-0812">Transmembrane</keyword>
<evidence type="ECO:0000313" key="4">
    <source>
        <dbReference type="Proteomes" id="UP001265259"/>
    </source>
</evidence>
<keyword evidence="2" id="KW-0472">Membrane</keyword>
<accession>A0ABU3DI76</accession>
<dbReference type="Proteomes" id="UP001265259">
    <property type="component" value="Unassembled WGS sequence"/>
</dbReference>
<feature type="compositionally biased region" description="Low complexity" evidence="1">
    <location>
        <begin position="1"/>
        <end position="17"/>
    </location>
</feature>
<dbReference type="EMBL" id="JAVRHL010000003">
    <property type="protein sequence ID" value="MDT0683400.1"/>
    <property type="molecule type" value="Genomic_DNA"/>
</dbReference>
<protein>
    <submittedName>
        <fullName evidence="3">Uncharacterized protein</fullName>
    </submittedName>
</protein>
<evidence type="ECO:0000256" key="1">
    <source>
        <dbReference type="SAM" id="MobiDB-lite"/>
    </source>
</evidence>
<feature type="transmembrane region" description="Helical" evidence="2">
    <location>
        <begin position="72"/>
        <end position="94"/>
    </location>
</feature>
<dbReference type="RefSeq" id="WP_311691907.1">
    <property type="nucleotide sequence ID" value="NZ_JAVRHL010000003.1"/>
</dbReference>
<gene>
    <name evidence="3" type="ORF">RM543_11940</name>
</gene>
<name>A0ABU3DI76_9RHOB</name>
<feature type="region of interest" description="Disordered" evidence="1">
    <location>
        <begin position="1"/>
        <end position="20"/>
    </location>
</feature>
<keyword evidence="4" id="KW-1185">Reference proteome</keyword>
<sequence>MSAGEMPAAETPAAETPAGERRALFLERGSYRRRRLMDAARILPVAGAILLILPLLWHSGSAENGPGPAADAIYVFAVWILLIAGAAILSRFLTVPRAEPPRGREP</sequence>
<evidence type="ECO:0000256" key="2">
    <source>
        <dbReference type="SAM" id="Phobius"/>
    </source>
</evidence>
<feature type="transmembrane region" description="Helical" evidence="2">
    <location>
        <begin position="42"/>
        <end position="60"/>
    </location>
</feature>